<feature type="transmembrane region" description="Helical" evidence="5">
    <location>
        <begin position="279"/>
        <end position="300"/>
    </location>
</feature>
<evidence type="ECO:0000313" key="7">
    <source>
        <dbReference type="EMBL" id="MBP2020479.1"/>
    </source>
</evidence>
<dbReference type="PANTHER" id="PTHR10846:SF8">
    <property type="entry name" value="INNER MEMBRANE PROTEIN YRBG"/>
    <property type="match status" value="1"/>
</dbReference>
<evidence type="ECO:0000256" key="1">
    <source>
        <dbReference type="ARBA" id="ARBA00004141"/>
    </source>
</evidence>
<feature type="transmembrane region" description="Helical" evidence="5">
    <location>
        <begin position="140"/>
        <end position="160"/>
    </location>
</feature>
<organism evidence="7 8">
    <name type="scientific">Clostridium punense</name>
    <dbReference type="NCBI Taxonomy" id="1054297"/>
    <lineage>
        <taxon>Bacteria</taxon>
        <taxon>Bacillati</taxon>
        <taxon>Bacillota</taxon>
        <taxon>Clostridia</taxon>
        <taxon>Eubacteriales</taxon>
        <taxon>Clostridiaceae</taxon>
        <taxon>Clostridium</taxon>
    </lineage>
</organism>
<feature type="transmembrane region" description="Helical" evidence="5">
    <location>
        <begin position="252"/>
        <end position="273"/>
    </location>
</feature>
<dbReference type="Proteomes" id="UP001519308">
    <property type="component" value="Unassembled WGS sequence"/>
</dbReference>
<proteinExistence type="predicted"/>
<evidence type="ECO:0000256" key="3">
    <source>
        <dbReference type="ARBA" id="ARBA00022989"/>
    </source>
</evidence>
<feature type="transmembrane region" description="Helical" evidence="5">
    <location>
        <begin position="181"/>
        <end position="200"/>
    </location>
</feature>
<keyword evidence="2 5" id="KW-0812">Transmembrane</keyword>
<evidence type="ECO:0000259" key="6">
    <source>
        <dbReference type="Pfam" id="PF01699"/>
    </source>
</evidence>
<dbReference type="InterPro" id="IPR044880">
    <property type="entry name" value="NCX_ion-bd_dom_sf"/>
</dbReference>
<evidence type="ECO:0000256" key="5">
    <source>
        <dbReference type="SAM" id="Phobius"/>
    </source>
</evidence>
<feature type="domain" description="Sodium/calcium exchanger membrane region" evidence="6">
    <location>
        <begin position="188"/>
        <end position="327"/>
    </location>
</feature>
<gene>
    <name evidence="7" type="ORF">J2Z44_000263</name>
</gene>
<feature type="transmembrane region" description="Helical" evidence="5">
    <location>
        <begin position="307"/>
        <end position="327"/>
    </location>
</feature>
<keyword evidence="4 5" id="KW-0472">Membrane</keyword>
<protein>
    <submittedName>
        <fullName evidence="7">Cation:H+ antiporter</fullName>
    </submittedName>
</protein>
<accession>A0ABS4K198</accession>
<feature type="transmembrane region" description="Helical" evidence="5">
    <location>
        <begin position="6"/>
        <end position="26"/>
    </location>
</feature>
<evidence type="ECO:0000256" key="4">
    <source>
        <dbReference type="ARBA" id="ARBA00023136"/>
    </source>
</evidence>
<feature type="transmembrane region" description="Helical" evidence="5">
    <location>
        <begin position="212"/>
        <end position="231"/>
    </location>
</feature>
<dbReference type="Pfam" id="PF01699">
    <property type="entry name" value="Na_Ca_ex"/>
    <property type="match status" value="2"/>
</dbReference>
<dbReference type="PANTHER" id="PTHR10846">
    <property type="entry name" value="SODIUM/POTASSIUM/CALCIUM EXCHANGER"/>
    <property type="match status" value="1"/>
</dbReference>
<feature type="transmembrane region" description="Helical" evidence="5">
    <location>
        <begin position="119"/>
        <end position="134"/>
    </location>
</feature>
<feature type="transmembrane region" description="Helical" evidence="5">
    <location>
        <begin position="74"/>
        <end position="98"/>
    </location>
</feature>
<dbReference type="InterPro" id="IPR004837">
    <property type="entry name" value="NaCa_Exmemb"/>
</dbReference>
<keyword evidence="3 5" id="KW-1133">Transmembrane helix</keyword>
<dbReference type="InterPro" id="IPR004481">
    <property type="entry name" value="K/Na/Ca-exchanger"/>
</dbReference>
<keyword evidence="8" id="KW-1185">Reference proteome</keyword>
<evidence type="ECO:0000313" key="8">
    <source>
        <dbReference type="Proteomes" id="UP001519308"/>
    </source>
</evidence>
<dbReference type="EMBL" id="JAGGLL010000002">
    <property type="protein sequence ID" value="MBP2020479.1"/>
    <property type="molecule type" value="Genomic_DNA"/>
</dbReference>
<reference evidence="7 8" key="1">
    <citation type="submission" date="2021-03" db="EMBL/GenBank/DDBJ databases">
        <title>Genomic Encyclopedia of Type Strains, Phase IV (KMG-IV): sequencing the most valuable type-strain genomes for metagenomic binning, comparative biology and taxonomic classification.</title>
        <authorList>
            <person name="Goeker M."/>
        </authorList>
    </citation>
    <scope>NUCLEOTIDE SEQUENCE [LARGE SCALE GENOMIC DNA]</scope>
    <source>
        <strain evidence="7 8">DSM 28650</strain>
    </source>
</reference>
<sequence length="329" mass="36026">MWTFVLLIVVNIALILFFCHMFSNSVENLGKKLNLGDGVVGSVLSAVGTALPETMIPIIAVISNKPSGNGISTGAILGAPFMLSTLGFLVTGFAVFFYSSVNKRTIMLHVDKGIFSRDFFFFIISYIATILISITKNKSIFYSGAMFLVLLYFIYIVSTLKHQGGKEEAAPTLMLSRITRSSGMIVILLQLALSLIGIILASEEFVDNINRMSTTLGISSFVLSMIISPIITELPEKFNSIMWIRSRKDNLALGNITGAMVFQSTIPVAFGLAATNWNLNTTSLFIMTLTLISALVQYLYLETKETISPFVLTLSGLLYGVFIYVILVP</sequence>
<feature type="transmembrane region" description="Helical" evidence="5">
    <location>
        <begin position="38"/>
        <end position="62"/>
    </location>
</feature>
<comment type="caution">
    <text evidence="7">The sequence shown here is derived from an EMBL/GenBank/DDBJ whole genome shotgun (WGS) entry which is preliminary data.</text>
</comment>
<dbReference type="RefSeq" id="WP_021281581.1">
    <property type="nucleotide sequence ID" value="NZ_JAGGLL010000002.1"/>
</dbReference>
<evidence type="ECO:0000256" key="2">
    <source>
        <dbReference type="ARBA" id="ARBA00022692"/>
    </source>
</evidence>
<dbReference type="Gene3D" id="1.20.1420.30">
    <property type="entry name" value="NCX, central ion-binding region"/>
    <property type="match status" value="1"/>
</dbReference>
<name>A0ABS4K198_9CLOT</name>
<feature type="domain" description="Sodium/calcium exchanger membrane region" evidence="6">
    <location>
        <begin position="5"/>
        <end position="158"/>
    </location>
</feature>
<comment type="subcellular location">
    <subcellularLocation>
        <location evidence="1">Membrane</location>
        <topology evidence="1">Multi-pass membrane protein</topology>
    </subcellularLocation>
</comment>